<keyword evidence="3 6" id="KW-0812">Transmembrane</keyword>
<evidence type="ECO:0000256" key="3">
    <source>
        <dbReference type="ARBA" id="ARBA00022692"/>
    </source>
</evidence>
<dbReference type="Pfam" id="PF01292">
    <property type="entry name" value="Ni_hydr_CYTB"/>
    <property type="match status" value="1"/>
</dbReference>
<evidence type="ECO:0000256" key="4">
    <source>
        <dbReference type="ARBA" id="ARBA00022989"/>
    </source>
</evidence>
<comment type="caution">
    <text evidence="8">The sequence shown here is derived from an EMBL/GenBank/DDBJ whole genome shotgun (WGS) entry which is preliminary data.</text>
</comment>
<proteinExistence type="predicted"/>
<dbReference type="EMBL" id="WSEK01000004">
    <property type="protein sequence ID" value="MVQ47894.1"/>
    <property type="molecule type" value="Genomic_DNA"/>
</dbReference>
<comment type="subcellular location">
    <subcellularLocation>
        <location evidence="1">Cell membrane</location>
        <topology evidence="1">Multi-pass membrane protein</topology>
    </subcellularLocation>
</comment>
<dbReference type="Proteomes" id="UP000473525">
    <property type="component" value="Unassembled WGS sequence"/>
</dbReference>
<feature type="transmembrane region" description="Helical" evidence="6">
    <location>
        <begin position="54"/>
        <end position="72"/>
    </location>
</feature>
<accession>A0A6L6XL36</accession>
<dbReference type="InterPro" id="IPR051817">
    <property type="entry name" value="FDH_cytochrome_b556_subunit"/>
</dbReference>
<dbReference type="GO" id="GO:0036397">
    <property type="term" value="F:formate dehydrogenase (quinone) activity"/>
    <property type="evidence" value="ECO:0007669"/>
    <property type="project" value="TreeGrafter"/>
</dbReference>
<feature type="transmembrane region" description="Helical" evidence="6">
    <location>
        <begin position="14"/>
        <end position="34"/>
    </location>
</feature>
<feature type="transmembrane region" description="Helical" evidence="6">
    <location>
        <begin position="150"/>
        <end position="167"/>
    </location>
</feature>
<dbReference type="GO" id="GO:0009326">
    <property type="term" value="C:formate dehydrogenase complex"/>
    <property type="evidence" value="ECO:0007669"/>
    <property type="project" value="TreeGrafter"/>
</dbReference>
<keyword evidence="5 6" id="KW-0472">Membrane</keyword>
<dbReference type="GO" id="GO:0009055">
    <property type="term" value="F:electron transfer activity"/>
    <property type="evidence" value="ECO:0007669"/>
    <property type="project" value="InterPro"/>
</dbReference>
<dbReference type="InterPro" id="IPR016174">
    <property type="entry name" value="Di-haem_cyt_TM"/>
</dbReference>
<evidence type="ECO:0000313" key="9">
    <source>
        <dbReference type="Proteomes" id="UP000473525"/>
    </source>
</evidence>
<feature type="domain" description="Cytochrome b561 bacterial/Ni-hydrogenase" evidence="7">
    <location>
        <begin position="7"/>
        <end position="179"/>
    </location>
</feature>
<keyword evidence="4 6" id="KW-1133">Transmembrane helix</keyword>
<evidence type="ECO:0000313" key="8">
    <source>
        <dbReference type="EMBL" id="MVQ47894.1"/>
    </source>
</evidence>
<evidence type="ECO:0000256" key="6">
    <source>
        <dbReference type="SAM" id="Phobius"/>
    </source>
</evidence>
<name>A0A6L6XL36_9ACTN</name>
<keyword evidence="2" id="KW-1003">Cell membrane</keyword>
<dbReference type="GO" id="GO:0009061">
    <property type="term" value="P:anaerobic respiration"/>
    <property type="evidence" value="ECO:0007669"/>
    <property type="project" value="TreeGrafter"/>
</dbReference>
<dbReference type="GO" id="GO:0005886">
    <property type="term" value="C:plasma membrane"/>
    <property type="evidence" value="ECO:0007669"/>
    <property type="project" value="UniProtKB-SubCell"/>
</dbReference>
<evidence type="ECO:0000256" key="2">
    <source>
        <dbReference type="ARBA" id="ARBA00022475"/>
    </source>
</evidence>
<gene>
    <name evidence="8" type="ORF">GON03_01780</name>
</gene>
<protein>
    <submittedName>
        <fullName evidence="8">Formate dehydrogenase</fullName>
    </submittedName>
</protein>
<dbReference type="PANTHER" id="PTHR30074:SF6">
    <property type="entry name" value="FORMATE DEHYDROGENASE GAMMA SUBUNIT"/>
    <property type="match status" value="1"/>
</dbReference>
<evidence type="ECO:0000256" key="5">
    <source>
        <dbReference type="ARBA" id="ARBA00023136"/>
    </source>
</evidence>
<dbReference type="Gene3D" id="1.20.950.20">
    <property type="entry name" value="Transmembrane di-heme cytochromes, Chain C"/>
    <property type="match status" value="1"/>
</dbReference>
<reference evidence="8 9" key="1">
    <citation type="submission" date="2019-12" db="EMBL/GenBank/DDBJ databases">
        <authorList>
            <person name="Huq M.A."/>
        </authorList>
    </citation>
    <scope>NUCLEOTIDE SEQUENCE [LARGE SCALE GENOMIC DNA]</scope>
    <source>
        <strain evidence="8 9">MAH-18</strain>
    </source>
</reference>
<keyword evidence="9" id="KW-1185">Reference proteome</keyword>
<dbReference type="RefSeq" id="WP_157340030.1">
    <property type="nucleotide sequence ID" value="NZ_WSEK01000004.1"/>
</dbReference>
<dbReference type="PROSITE" id="PS51257">
    <property type="entry name" value="PROKAR_LIPOPROTEIN"/>
    <property type="match status" value="1"/>
</dbReference>
<dbReference type="PANTHER" id="PTHR30074">
    <property type="entry name" value="FORMATE DEHYDROGENASE, NITRATE-INDUCIBLE, CYTOCHROME B556 FDN SUBUNIT"/>
    <property type="match status" value="1"/>
</dbReference>
<dbReference type="InterPro" id="IPR011577">
    <property type="entry name" value="Cyt_b561_bac/Ni-Hgenase"/>
</dbReference>
<dbReference type="AlphaFoldDB" id="A0A6L6XL36"/>
<evidence type="ECO:0000259" key="7">
    <source>
        <dbReference type="Pfam" id="PF01292"/>
    </source>
</evidence>
<dbReference type="SUPFAM" id="SSF81342">
    <property type="entry name" value="Transmembrane di-heme cytochromes"/>
    <property type="match status" value="1"/>
</dbReference>
<feature type="transmembrane region" description="Helical" evidence="6">
    <location>
        <begin position="111"/>
        <end position="138"/>
    </location>
</feature>
<evidence type="ECO:0000256" key="1">
    <source>
        <dbReference type="ARBA" id="ARBA00004651"/>
    </source>
</evidence>
<sequence length="200" mass="21918">MTVRVARFSAAERAVHWAVALLMTACILTALVLYNGSLAMLVGHRHTVALVHVWSGFALPVPMLLGALSAAYRLDVRRLNRFTDADWAWLRSKDRRSGRIRVGKFNAGQKLNASLSAGATLVLLGTGTVMWFTGLVRLSWRTGATLVHDWTALALGLLVLGHLAYALRDGEALRGMWSGRVAVHWANREHAAWADEVEPG</sequence>
<dbReference type="GO" id="GO:0015944">
    <property type="term" value="P:formate oxidation"/>
    <property type="evidence" value="ECO:0007669"/>
    <property type="project" value="TreeGrafter"/>
</dbReference>
<organism evidence="8 9">
    <name type="scientific">Nocardioides agri</name>
    <dbReference type="NCBI Taxonomy" id="2682843"/>
    <lineage>
        <taxon>Bacteria</taxon>
        <taxon>Bacillati</taxon>
        <taxon>Actinomycetota</taxon>
        <taxon>Actinomycetes</taxon>
        <taxon>Propionibacteriales</taxon>
        <taxon>Nocardioidaceae</taxon>
        <taxon>Nocardioides</taxon>
    </lineage>
</organism>
<dbReference type="GO" id="GO:0022904">
    <property type="term" value="P:respiratory electron transport chain"/>
    <property type="evidence" value="ECO:0007669"/>
    <property type="project" value="InterPro"/>
</dbReference>